<feature type="binding site" evidence="8">
    <location>
        <position position="49"/>
    </location>
    <ligand>
        <name>substrate</name>
    </ligand>
</feature>
<evidence type="ECO:0000256" key="2">
    <source>
        <dbReference type="ARBA" id="ARBA00022598"/>
    </source>
</evidence>
<dbReference type="GO" id="GO:0005829">
    <property type="term" value="C:cytosol"/>
    <property type="evidence" value="ECO:0007669"/>
    <property type="project" value="TreeGrafter"/>
</dbReference>
<gene>
    <name evidence="8" type="primary">bioD</name>
    <name evidence="9" type="ORF">WM40_12480</name>
</gene>
<dbReference type="Pfam" id="PF13500">
    <property type="entry name" value="AAA_26"/>
    <property type="match status" value="1"/>
</dbReference>
<dbReference type="FunFam" id="3.40.50.300:FF:000292">
    <property type="entry name" value="ATP-dependent dethiobiotin synthetase BioD"/>
    <property type="match status" value="1"/>
</dbReference>
<dbReference type="GO" id="GO:0009102">
    <property type="term" value="P:biotin biosynthetic process"/>
    <property type="evidence" value="ECO:0007669"/>
    <property type="project" value="UniProtKB-UniRule"/>
</dbReference>
<keyword evidence="6 8" id="KW-0067">ATP-binding</keyword>
<comment type="caution">
    <text evidence="9">The sequence shown here is derived from an EMBL/GenBank/DDBJ whole genome shotgun (WGS) entry which is preliminary data.</text>
</comment>
<keyword evidence="5 8" id="KW-0093">Biotin biosynthesis</keyword>
<feature type="binding site" evidence="8">
    <location>
        <position position="62"/>
    </location>
    <ligand>
        <name>Mg(2+)</name>
        <dbReference type="ChEBI" id="CHEBI:18420"/>
    </ligand>
</feature>
<dbReference type="EC" id="6.3.3.3" evidence="8"/>
<evidence type="ECO:0000256" key="7">
    <source>
        <dbReference type="ARBA" id="ARBA00022842"/>
    </source>
</evidence>
<keyword evidence="4 8" id="KW-0547">Nucleotide-binding</keyword>
<dbReference type="GO" id="GO:0005524">
    <property type="term" value="F:ATP binding"/>
    <property type="evidence" value="ECO:0007669"/>
    <property type="project" value="UniProtKB-UniRule"/>
</dbReference>
<accession>A0A0F5JZQ0</accession>
<comment type="caution">
    <text evidence="8">Lacks conserved residue(s) required for the propagation of feature annotation.</text>
</comment>
<evidence type="ECO:0000313" key="9">
    <source>
        <dbReference type="EMBL" id="KKB63308.1"/>
    </source>
</evidence>
<dbReference type="PIRSF" id="PIRSF006755">
    <property type="entry name" value="DTB_synth"/>
    <property type="match status" value="1"/>
</dbReference>
<evidence type="ECO:0000256" key="4">
    <source>
        <dbReference type="ARBA" id="ARBA00022741"/>
    </source>
</evidence>
<comment type="pathway">
    <text evidence="8">Cofactor biosynthesis; biotin biosynthesis; biotin from 7,8-diaminononanoate: step 1/2.</text>
</comment>
<comment type="cofactor">
    <cofactor evidence="8">
        <name>Mg(2+)</name>
        <dbReference type="ChEBI" id="CHEBI:18420"/>
    </cofactor>
</comment>
<dbReference type="GO" id="GO:0000287">
    <property type="term" value="F:magnesium ion binding"/>
    <property type="evidence" value="ECO:0007669"/>
    <property type="project" value="UniProtKB-UniRule"/>
</dbReference>
<evidence type="ECO:0000313" key="10">
    <source>
        <dbReference type="Proteomes" id="UP000033618"/>
    </source>
</evidence>
<keyword evidence="2 8" id="KW-0436">Ligase</keyword>
<comment type="function">
    <text evidence="8">Catalyzes a mechanistically unusual reaction, the ATP-dependent insertion of CO2 between the N7 and N8 nitrogen atoms of 7,8-diaminopelargonic acid (DAPA, also called 7,8-diammoniononanoate) to form a ureido ring.</text>
</comment>
<keyword evidence="10" id="KW-1185">Reference proteome</keyword>
<dbReference type="CDD" id="cd03109">
    <property type="entry name" value="DTBS"/>
    <property type="match status" value="1"/>
</dbReference>
<dbReference type="UniPathway" id="UPA00078">
    <property type="reaction ID" value="UER00161"/>
</dbReference>
<protein>
    <recommendedName>
        <fullName evidence="8">ATP-dependent dethiobiotin synthetase BioD</fullName>
        <ecNumber evidence="8">6.3.3.3</ecNumber>
    </recommendedName>
    <alternativeName>
        <fullName evidence="8">DTB synthetase</fullName>
        <shortName evidence="8">DTBS</shortName>
    </alternativeName>
    <alternativeName>
        <fullName evidence="8">Dethiobiotin synthase</fullName>
    </alternativeName>
</protein>
<dbReference type="GO" id="GO:0004141">
    <property type="term" value="F:dethiobiotin synthase activity"/>
    <property type="evidence" value="ECO:0007669"/>
    <property type="project" value="UniProtKB-UniRule"/>
</dbReference>
<dbReference type="AlphaFoldDB" id="A0A0F5JZQ0"/>
<dbReference type="InterPro" id="IPR027417">
    <property type="entry name" value="P-loop_NTPase"/>
</dbReference>
<evidence type="ECO:0000256" key="8">
    <source>
        <dbReference type="HAMAP-Rule" id="MF_00336"/>
    </source>
</evidence>
<feature type="binding site" evidence="8">
    <location>
        <position position="62"/>
    </location>
    <ligand>
        <name>ATP</name>
        <dbReference type="ChEBI" id="CHEBI:30616"/>
    </ligand>
</feature>
<feature type="binding site" evidence="8">
    <location>
        <position position="24"/>
    </location>
    <ligand>
        <name>Mg(2+)</name>
        <dbReference type="ChEBI" id="CHEBI:18420"/>
    </ligand>
</feature>
<dbReference type="STRING" id="28092.WM40_12480"/>
<feature type="binding site" evidence="8">
    <location>
        <begin position="183"/>
        <end position="184"/>
    </location>
    <ligand>
        <name>ATP</name>
        <dbReference type="ChEBI" id="CHEBI:30616"/>
    </ligand>
</feature>
<feature type="binding site" evidence="8">
    <location>
        <position position="123"/>
    </location>
    <ligand>
        <name>Mg(2+)</name>
        <dbReference type="ChEBI" id="CHEBI:18420"/>
    </ligand>
</feature>
<dbReference type="HAMAP" id="MF_00336">
    <property type="entry name" value="BioD"/>
    <property type="match status" value="1"/>
</dbReference>
<keyword evidence="7 8" id="KW-0460">Magnesium</keyword>
<comment type="catalytic activity">
    <reaction evidence="8">
        <text>(7R,8S)-7,8-diammoniononanoate + CO2 + ATP = (4R,5S)-dethiobiotin + ADP + phosphate + 3 H(+)</text>
        <dbReference type="Rhea" id="RHEA:15805"/>
        <dbReference type="ChEBI" id="CHEBI:15378"/>
        <dbReference type="ChEBI" id="CHEBI:16526"/>
        <dbReference type="ChEBI" id="CHEBI:30616"/>
        <dbReference type="ChEBI" id="CHEBI:43474"/>
        <dbReference type="ChEBI" id="CHEBI:149469"/>
        <dbReference type="ChEBI" id="CHEBI:149473"/>
        <dbReference type="ChEBI" id="CHEBI:456216"/>
        <dbReference type="EC" id="6.3.3.3"/>
    </reaction>
</comment>
<sequence>MRMDKVAKERHYFIAGTDTGVGKTLVSTALLHQFAATGLRAVGMKPVASGAVLHAGRWCNDDVSALRAASNVPVPYALDNPYLFREATAPHLAAEDERVHIDLLHIKCCYEALLDHADTVIVEGVGGLLVPLNDYACTDDLAVLLGLPVILVVGIRLGCINHALLTVRALSAKGLILAGWVASTLDPDMLQLPATLDCLRNRIPAPLLGCVPYLRNPDASSAAQFLDLAPLD</sequence>
<keyword evidence="1 8" id="KW-0963">Cytoplasm</keyword>
<evidence type="ECO:0000256" key="1">
    <source>
        <dbReference type="ARBA" id="ARBA00022490"/>
    </source>
</evidence>
<dbReference type="Proteomes" id="UP000033618">
    <property type="component" value="Unassembled WGS sequence"/>
</dbReference>
<comment type="subcellular location">
    <subcellularLocation>
        <location evidence="8">Cytoplasm</location>
    </subcellularLocation>
</comment>
<dbReference type="GO" id="GO:0042803">
    <property type="term" value="F:protein homodimerization activity"/>
    <property type="evidence" value="ECO:0007669"/>
    <property type="project" value="UniProtKB-ARBA"/>
</dbReference>
<keyword evidence="3 8" id="KW-0479">Metal-binding</keyword>
<dbReference type="Gene3D" id="3.40.50.300">
    <property type="entry name" value="P-loop containing nucleotide triphosphate hydrolases"/>
    <property type="match status" value="1"/>
</dbReference>
<evidence type="ECO:0000256" key="5">
    <source>
        <dbReference type="ARBA" id="ARBA00022756"/>
    </source>
</evidence>
<comment type="subunit">
    <text evidence="8">Homodimer.</text>
</comment>
<dbReference type="SUPFAM" id="SSF52540">
    <property type="entry name" value="P-loop containing nucleoside triphosphate hydrolases"/>
    <property type="match status" value="1"/>
</dbReference>
<evidence type="ECO:0000256" key="6">
    <source>
        <dbReference type="ARBA" id="ARBA00022840"/>
    </source>
</evidence>
<proteinExistence type="inferred from homology"/>
<dbReference type="NCBIfam" id="TIGR00347">
    <property type="entry name" value="bioD"/>
    <property type="match status" value="1"/>
</dbReference>
<dbReference type="PANTHER" id="PTHR43210">
    <property type="entry name" value="DETHIOBIOTIN SYNTHETASE"/>
    <property type="match status" value="1"/>
</dbReference>
<dbReference type="EMBL" id="LAQU01000011">
    <property type="protein sequence ID" value="KKB63308.1"/>
    <property type="molecule type" value="Genomic_DNA"/>
</dbReference>
<organism evidence="9 10">
    <name type="scientific">Robbsia andropogonis</name>
    <dbReference type="NCBI Taxonomy" id="28092"/>
    <lineage>
        <taxon>Bacteria</taxon>
        <taxon>Pseudomonadati</taxon>
        <taxon>Pseudomonadota</taxon>
        <taxon>Betaproteobacteria</taxon>
        <taxon>Burkholderiales</taxon>
        <taxon>Burkholderiaceae</taxon>
        <taxon>Robbsia</taxon>
    </lineage>
</organism>
<feature type="binding site" evidence="8">
    <location>
        <begin position="123"/>
        <end position="126"/>
    </location>
    <ligand>
        <name>ATP</name>
        <dbReference type="ChEBI" id="CHEBI:30616"/>
    </ligand>
</feature>
<feature type="binding site" evidence="8">
    <location>
        <begin position="212"/>
        <end position="214"/>
    </location>
    <ligand>
        <name>ATP</name>
        <dbReference type="ChEBI" id="CHEBI:30616"/>
    </ligand>
</feature>
<dbReference type="InterPro" id="IPR004472">
    <property type="entry name" value="DTB_synth_BioD"/>
</dbReference>
<dbReference type="PANTHER" id="PTHR43210:SF5">
    <property type="entry name" value="DETHIOBIOTIN SYNTHETASE"/>
    <property type="match status" value="1"/>
</dbReference>
<name>A0A0F5JZQ0_9BURK</name>
<reference evidence="9 10" key="1">
    <citation type="submission" date="2015-03" db="EMBL/GenBank/DDBJ databases">
        <title>Draft Genome Sequence of Burkholderia andropogonis type strain ICMP2807, isolated from Sorghum bicolor.</title>
        <authorList>
            <person name="Lopes-Santos L."/>
            <person name="Castro D.B."/>
            <person name="Ottoboni L.M."/>
            <person name="Park D."/>
            <person name="Weirc B.S."/>
            <person name="Destefano S.A."/>
        </authorList>
    </citation>
    <scope>NUCLEOTIDE SEQUENCE [LARGE SCALE GENOMIC DNA]</scope>
    <source>
        <strain evidence="9 10">ICMP2807</strain>
    </source>
</reference>
<evidence type="ECO:0000256" key="3">
    <source>
        <dbReference type="ARBA" id="ARBA00022723"/>
    </source>
</evidence>
<comment type="similarity">
    <text evidence="8">Belongs to the dethiobiotin synthetase family.</text>
</comment>
<dbReference type="PATRIC" id="fig|28092.6.peg.2936"/>
<feature type="active site" evidence="8">
    <location>
        <position position="45"/>
    </location>
</feature>
<feature type="binding site" evidence="8">
    <location>
        <begin position="20"/>
        <end position="25"/>
    </location>
    <ligand>
        <name>ATP</name>
        <dbReference type="ChEBI" id="CHEBI:30616"/>
    </ligand>
</feature>